<evidence type="ECO:0000313" key="1">
    <source>
        <dbReference type="EMBL" id="SDM78053.1"/>
    </source>
</evidence>
<dbReference type="STRING" id="258515.SAMN05192585_10512"/>
<evidence type="ECO:0000313" key="2">
    <source>
        <dbReference type="Proteomes" id="UP000199182"/>
    </source>
</evidence>
<protein>
    <submittedName>
        <fullName evidence="1">Uncharacterized protein</fullName>
    </submittedName>
</protein>
<sequence length="36" mass="4224">MNSNTFLPGKVLYFSVENRNFGFAETVQFPERKINK</sequence>
<dbReference type="EMBL" id="FNID01000005">
    <property type="protein sequence ID" value="SDM78053.1"/>
    <property type="molecule type" value="Genomic_DNA"/>
</dbReference>
<name>A0A1G9W137_9FIRM</name>
<accession>A0A1G9W137</accession>
<reference evidence="1 2" key="1">
    <citation type="submission" date="2016-10" db="EMBL/GenBank/DDBJ databases">
        <authorList>
            <person name="de Groot N.N."/>
        </authorList>
    </citation>
    <scope>NUCLEOTIDE SEQUENCE [LARGE SCALE GENOMIC DNA]</scope>
    <source>
        <strain evidence="1 2">CGMCC 1.5012</strain>
    </source>
</reference>
<organism evidence="1 2">
    <name type="scientific">Acetanaerobacterium elongatum</name>
    <dbReference type="NCBI Taxonomy" id="258515"/>
    <lineage>
        <taxon>Bacteria</taxon>
        <taxon>Bacillati</taxon>
        <taxon>Bacillota</taxon>
        <taxon>Clostridia</taxon>
        <taxon>Eubacteriales</taxon>
        <taxon>Oscillospiraceae</taxon>
        <taxon>Acetanaerobacterium</taxon>
    </lineage>
</organism>
<dbReference type="AlphaFoldDB" id="A0A1G9W137"/>
<keyword evidence="2" id="KW-1185">Reference proteome</keyword>
<proteinExistence type="predicted"/>
<dbReference type="Proteomes" id="UP000199182">
    <property type="component" value="Unassembled WGS sequence"/>
</dbReference>
<gene>
    <name evidence="1" type="ORF">SAMN05192585_10512</name>
</gene>